<sequence length="82" mass="9527">MQENVITTAITDPHMLQMNVYEPSGANKHSNDSIKLKHIEFKQNHHKSSNYQNGTILEETKKISRKKIFPKKQQNLSRSQHA</sequence>
<protein>
    <submittedName>
        <fullName evidence="2">Uncharacterized protein</fullName>
    </submittedName>
</protein>
<keyword evidence="3" id="KW-1185">Reference proteome</keyword>
<dbReference type="AlphaFoldDB" id="A0A1A9WLV4"/>
<name>A0A1A9WLV4_9MUSC</name>
<dbReference type="EnsemblMetazoa" id="GBRI024291-RA">
    <property type="protein sequence ID" value="GBRI024291-PA"/>
    <property type="gene ID" value="GBRI024291"/>
</dbReference>
<evidence type="ECO:0000313" key="3">
    <source>
        <dbReference type="Proteomes" id="UP000091820"/>
    </source>
</evidence>
<feature type="region of interest" description="Disordered" evidence="1">
    <location>
        <begin position="62"/>
        <end position="82"/>
    </location>
</feature>
<evidence type="ECO:0000256" key="1">
    <source>
        <dbReference type="SAM" id="MobiDB-lite"/>
    </source>
</evidence>
<dbReference type="VEuPathDB" id="VectorBase:GBRI024291"/>
<proteinExistence type="predicted"/>
<dbReference type="Proteomes" id="UP000091820">
    <property type="component" value="Unassembled WGS sequence"/>
</dbReference>
<reference evidence="3" key="1">
    <citation type="submission" date="2014-03" db="EMBL/GenBank/DDBJ databases">
        <authorList>
            <person name="Aksoy S."/>
            <person name="Warren W."/>
            <person name="Wilson R.K."/>
        </authorList>
    </citation>
    <scope>NUCLEOTIDE SEQUENCE [LARGE SCALE GENOMIC DNA]</scope>
    <source>
        <strain evidence="3">IAEA</strain>
    </source>
</reference>
<reference evidence="2" key="2">
    <citation type="submission" date="2020-05" db="UniProtKB">
        <authorList>
            <consortium name="EnsemblMetazoa"/>
        </authorList>
    </citation>
    <scope>IDENTIFICATION</scope>
    <source>
        <strain evidence="2">IAEA</strain>
    </source>
</reference>
<feature type="compositionally biased region" description="Polar residues" evidence="1">
    <location>
        <begin position="73"/>
        <end position="82"/>
    </location>
</feature>
<evidence type="ECO:0000313" key="2">
    <source>
        <dbReference type="EnsemblMetazoa" id="GBRI024291-PA"/>
    </source>
</evidence>
<organism evidence="2 3">
    <name type="scientific">Glossina brevipalpis</name>
    <dbReference type="NCBI Taxonomy" id="37001"/>
    <lineage>
        <taxon>Eukaryota</taxon>
        <taxon>Metazoa</taxon>
        <taxon>Ecdysozoa</taxon>
        <taxon>Arthropoda</taxon>
        <taxon>Hexapoda</taxon>
        <taxon>Insecta</taxon>
        <taxon>Pterygota</taxon>
        <taxon>Neoptera</taxon>
        <taxon>Endopterygota</taxon>
        <taxon>Diptera</taxon>
        <taxon>Brachycera</taxon>
        <taxon>Muscomorpha</taxon>
        <taxon>Hippoboscoidea</taxon>
        <taxon>Glossinidae</taxon>
        <taxon>Glossina</taxon>
    </lineage>
</organism>
<accession>A0A1A9WLV4</accession>